<evidence type="ECO:0000313" key="2">
    <source>
        <dbReference type="EMBL" id="EIW75296.1"/>
    </source>
</evidence>
<proteinExistence type="predicted"/>
<feature type="transmembrane region" description="Helical" evidence="1">
    <location>
        <begin position="98"/>
        <end position="116"/>
    </location>
</feature>
<protein>
    <submittedName>
        <fullName evidence="2">Uncharacterized protein</fullName>
    </submittedName>
</protein>
<dbReference type="KEGG" id="cput:CONPUDRAFT_66092"/>
<dbReference type="EMBL" id="JH711589">
    <property type="protein sequence ID" value="EIW75296.1"/>
    <property type="molecule type" value="Genomic_DNA"/>
</dbReference>
<dbReference type="AlphaFoldDB" id="A0A5M3M8N6"/>
<dbReference type="GeneID" id="19208477"/>
<feature type="non-terminal residue" evidence="2">
    <location>
        <position position="1"/>
    </location>
</feature>
<keyword evidence="3" id="KW-1185">Reference proteome</keyword>
<organism evidence="2 3">
    <name type="scientific">Coniophora puteana (strain RWD-64-598)</name>
    <name type="common">Brown rot fungus</name>
    <dbReference type="NCBI Taxonomy" id="741705"/>
    <lineage>
        <taxon>Eukaryota</taxon>
        <taxon>Fungi</taxon>
        <taxon>Dikarya</taxon>
        <taxon>Basidiomycota</taxon>
        <taxon>Agaricomycotina</taxon>
        <taxon>Agaricomycetes</taxon>
        <taxon>Agaricomycetidae</taxon>
        <taxon>Boletales</taxon>
        <taxon>Coniophorineae</taxon>
        <taxon>Coniophoraceae</taxon>
        <taxon>Coniophora</taxon>
    </lineage>
</organism>
<dbReference type="OMA" id="ENGISWL"/>
<gene>
    <name evidence="2" type="ORF">CONPUDRAFT_66092</name>
</gene>
<dbReference type="Proteomes" id="UP000053558">
    <property type="component" value="Unassembled WGS sequence"/>
</dbReference>
<comment type="caution">
    <text evidence="2">The sequence shown here is derived from an EMBL/GenBank/DDBJ whole genome shotgun (WGS) entry which is preliminary data.</text>
</comment>
<feature type="transmembrane region" description="Helical" evidence="1">
    <location>
        <begin position="128"/>
        <end position="146"/>
    </location>
</feature>
<feature type="transmembrane region" description="Helical" evidence="1">
    <location>
        <begin position="73"/>
        <end position="93"/>
    </location>
</feature>
<keyword evidence="1" id="KW-1133">Transmembrane helix</keyword>
<accession>A0A5M3M8N6</accession>
<sequence>QRLYVTALLSCLALSSHYGLAPVTCVYALAIWLYNENGISWLGSQGRAQDSRYRSGDALMGRRTLPLLMSQSVARWSLLFLTVGFSGVLILLWEPPTAISAAFIAVGTVTALEFILNHSEEADRQTFHWYEAWLLVVHLLPVFRRISSEEISFRITAGLG</sequence>
<keyword evidence="1" id="KW-0472">Membrane</keyword>
<dbReference type="RefSeq" id="XP_007774464.1">
    <property type="nucleotide sequence ID" value="XM_007776274.1"/>
</dbReference>
<keyword evidence="1" id="KW-0812">Transmembrane</keyword>
<dbReference type="OrthoDB" id="434972at2759"/>
<reference evidence="3" key="1">
    <citation type="journal article" date="2012" name="Science">
        <title>The Paleozoic origin of enzymatic lignin decomposition reconstructed from 31 fungal genomes.</title>
        <authorList>
            <person name="Floudas D."/>
            <person name="Binder M."/>
            <person name="Riley R."/>
            <person name="Barry K."/>
            <person name="Blanchette R.A."/>
            <person name="Henrissat B."/>
            <person name="Martinez A.T."/>
            <person name="Otillar R."/>
            <person name="Spatafora J.W."/>
            <person name="Yadav J.S."/>
            <person name="Aerts A."/>
            <person name="Benoit I."/>
            <person name="Boyd A."/>
            <person name="Carlson A."/>
            <person name="Copeland A."/>
            <person name="Coutinho P.M."/>
            <person name="de Vries R.P."/>
            <person name="Ferreira P."/>
            <person name="Findley K."/>
            <person name="Foster B."/>
            <person name="Gaskell J."/>
            <person name="Glotzer D."/>
            <person name="Gorecki P."/>
            <person name="Heitman J."/>
            <person name="Hesse C."/>
            <person name="Hori C."/>
            <person name="Igarashi K."/>
            <person name="Jurgens J.A."/>
            <person name="Kallen N."/>
            <person name="Kersten P."/>
            <person name="Kohler A."/>
            <person name="Kuees U."/>
            <person name="Kumar T.K.A."/>
            <person name="Kuo A."/>
            <person name="LaButti K."/>
            <person name="Larrondo L.F."/>
            <person name="Lindquist E."/>
            <person name="Ling A."/>
            <person name="Lombard V."/>
            <person name="Lucas S."/>
            <person name="Lundell T."/>
            <person name="Martin R."/>
            <person name="McLaughlin D.J."/>
            <person name="Morgenstern I."/>
            <person name="Morin E."/>
            <person name="Murat C."/>
            <person name="Nagy L.G."/>
            <person name="Nolan M."/>
            <person name="Ohm R.A."/>
            <person name="Patyshakuliyeva A."/>
            <person name="Rokas A."/>
            <person name="Ruiz-Duenas F.J."/>
            <person name="Sabat G."/>
            <person name="Salamov A."/>
            <person name="Samejima M."/>
            <person name="Schmutz J."/>
            <person name="Slot J.C."/>
            <person name="St John F."/>
            <person name="Stenlid J."/>
            <person name="Sun H."/>
            <person name="Sun S."/>
            <person name="Syed K."/>
            <person name="Tsang A."/>
            <person name="Wiebenga A."/>
            <person name="Young D."/>
            <person name="Pisabarro A."/>
            <person name="Eastwood D.C."/>
            <person name="Martin F."/>
            <person name="Cullen D."/>
            <person name="Grigoriev I.V."/>
            <person name="Hibbett D.S."/>
        </authorList>
    </citation>
    <scope>NUCLEOTIDE SEQUENCE [LARGE SCALE GENOMIC DNA]</scope>
    <source>
        <strain evidence="3">RWD-64-598 SS2</strain>
    </source>
</reference>
<evidence type="ECO:0000256" key="1">
    <source>
        <dbReference type="SAM" id="Phobius"/>
    </source>
</evidence>
<name>A0A5M3M8N6_CONPW</name>
<evidence type="ECO:0000313" key="3">
    <source>
        <dbReference type="Proteomes" id="UP000053558"/>
    </source>
</evidence>